<feature type="compositionally biased region" description="Basic residues" evidence="4">
    <location>
        <begin position="72"/>
        <end position="82"/>
    </location>
</feature>
<dbReference type="Proteomes" id="UP000717696">
    <property type="component" value="Unassembled WGS sequence"/>
</dbReference>
<comment type="subcellular location">
    <subcellularLocation>
        <location evidence="1">Nucleus</location>
    </subcellularLocation>
</comment>
<evidence type="ECO:0000256" key="4">
    <source>
        <dbReference type="SAM" id="MobiDB-lite"/>
    </source>
</evidence>
<evidence type="ECO:0000256" key="1">
    <source>
        <dbReference type="ARBA" id="ARBA00004123"/>
    </source>
</evidence>
<name>A0A9P9EXE7_9HYPO</name>
<dbReference type="OrthoDB" id="2406834at2759"/>
<dbReference type="SMART" id="SM00066">
    <property type="entry name" value="GAL4"/>
    <property type="match status" value="1"/>
</dbReference>
<dbReference type="PROSITE" id="PS00463">
    <property type="entry name" value="ZN2_CY6_FUNGAL_1"/>
    <property type="match status" value="1"/>
</dbReference>
<feature type="domain" description="Zn(2)-C6 fungal-type" evidence="5">
    <location>
        <begin position="34"/>
        <end position="65"/>
    </location>
</feature>
<evidence type="ECO:0000313" key="7">
    <source>
        <dbReference type="Proteomes" id="UP000717696"/>
    </source>
</evidence>
<dbReference type="GO" id="GO:0006351">
    <property type="term" value="P:DNA-templated transcription"/>
    <property type="evidence" value="ECO:0007669"/>
    <property type="project" value="InterPro"/>
</dbReference>
<evidence type="ECO:0000256" key="2">
    <source>
        <dbReference type="ARBA" id="ARBA00022723"/>
    </source>
</evidence>
<dbReference type="Pfam" id="PF04082">
    <property type="entry name" value="Fungal_trans"/>
    <property type="match status" value="1"/>
</dbReference>
<dbReference type="Pfam" id="PF00172">
    <property type="entry name" value="Zn_clus"/>
    <property type="match status" value="1"/>
</dbReference>
<evidence type="ECO:0000313" key="6">
    <source>
        <dbReference type="EMBL" id="KAH7147012.1"/>
    </source>
</evidence>
<dbReference type="InterPro" id="IPR001138">
    <property type="entry name" value="Zn2Cys6_DnaBD"/>
</dbReference>
<dbReference type="CDD" id="cd12148">
    <property type="entry name" value="fungal_TF_MHR"/>
    <property type="match status" value="1"/>
</dbReference>
<keyword evidence="7" id="KW-1185">Reference proteome</keyword>
<feature type="compositionally biased region" description="Polar residues" evidence="4">
    <location>
        <begin position="87"/>
        <end position="97"/>
    </location>
</feature>
<comment type="caution">
    <text evidence="6">The sequence shown here is derived from an EMBL/GenBank/DDBJ whole genome shotgun (WGS) entry which is preliminary data.</text>
</comment>
<dbReference type="InterPro" id="IPR050613">
    <property type="entry name" value="Sec_Metabolite_Reg"/>
</dbReference>
<dbReference type="InterPro" id="IPR036864">
    <property type="entry name" value="Zn2-C6_fun-type_DNA-bd_sf"/>
</dbReference>
<dbReference type="PANTHER" id="PTHR31001">
    <property type="entry name" value="UNCHARACTERIZED TRANSCRIPTIONAL REGULATORY PROTEIN"/>
    <property type="match status" value="1"/>
</dbReference>
<dbReference type="GO" id="GO:0005634">
    <property type="term" value="C:nucleus"/>
    <property type="evidence" value="ECO:0007669"/>
    <property type="project" value="UniProtKB-SubCell"/>
</dbReference>
<protein>
    <recommendedName>
        <fullName evidence="5">Zn(2)-C6 fungal-type domain-containing protein</fullName>
    </recommendedName>
</protein>
<accession>A0A9P9EXE7</accession>
<dbReference type="AlphaFoldDB" id="A0A9P9EXE7"/>
<feature type="region of interest" description="Disordered" evidence="4">
    <location>
        <begin position="62"/>
        <end position="122"/>
    </location>
</feature>
<dbReference type="GO" id="GO:0008270">
    <property type="term" value="F:zinc ion binding"/>
    <property type="evidence" value="ECO:0007669"/>
    <property type="project" value="InterPro"/>
</dbReference>
<sequence length="632" mass="71500">MMEQSSPSSPSISEINPSPAIGGCSKRRPRKPISCEPCRRSKLRCDRQLPCGTCLRRGWQGSCTYDRTQTGPRHKPSRRRVRPAAATESNPQAQSRATEPLELASPRNQSQSQSPGPMESRWDAVLRRPTTERNEPVPIPADVPFTLSFGPSIQLTELLAMLPPNSVCEYLVSRYFVHLSPLFHILHGPTFQREYSSFVQDPLRVDLSWLALLFAICSSTLKTIEPGDPVLAEPGRAQYGAEDLSSLSQRYRDAAMMSLSQDQFLVRHNLNTLEAILILIHTISHSDGAEHGWALLGNALNIAIALRCHTDTSERSYIEKERRRRCWAGVLILHTYQALLFRDVDISYLLNIKATMPTAVNDNDIQGDAIITSNQQPSSQLTGMSLMNFQIRLLYLSTRICCHISGPNRLNEELLRRLDSEILEEQRQWDSVYLVDGAPSILNTASYAHWCVLQTHAHQLYLLLHRPFHHSRSGHFRLDSRDVCIKASAALLDLHRQFYELPRLKCYRWLVTGTMSCNALHGAVALTSCLLDMSDDPNFAEHSSTIDAAVLRMEEMKKKSPACASVYPILRNLQCRLSEQNPSSSHSREDVESRFEDWVSSVDWFKPDSIDWDFLHGVYTTLQPEHGQEFAS</sequence>
<proteinExistence type="predicted"/>
<dbReference type="GO" id="GO:0003677">
    <property type="term" value="F:DNA binding"/>
    <property type="evidence" value="ECO:0007669"/>
    <property type="project" value="InterPro"/>
</dbReference>
<dbReference type="CDD" id="cd00067">
    <property type="entry name" value="GAL4"/>
    <property type="match status" value="1"/>
</dbReference>
<dbReference type="GO" id="GO:0000981">
    <property type="term" value="F:DNA-binding transcription factor activity, RNA polymerase II-specific"/>
    <property type="evidence" value="ECO:0007669"/>
    <property type="project" value="InterPro"/>
</dbReference>
<organism evidence="6 7">
    <name type="scientific">Dactylonectria estremocensis</name>
    <dbReference type="NCBI Taxonomy" id="1079267"/>
    <lineage>
        <taxon>Eukaryota</taxon>
        <taxon>Fungi</taxon>
        <taxon>Dikarya</taxon>
        <taxon>Ascomycota</taxon>
        <taxon>Pezizomycotina</taxon>
        <taxon>Sordariomycetes</taxon>
        <taxon>Hypocreomycetidae</taxon>
        <taxon>Hypocreales</taxon>
        <taxon>Nectriaceae</taxon>
        <taxon>Dactylonectria</taxon>
    </lineage>
</organism>
<keyword evidence="3" id="KW-0539">Nucleus</keyword>
<dbReference type="EMBL" id="JAGMUU010000008">
    <property type="protein sequence ID" value="KAH7147012.1"/>
    <property type="molecule type" value="Genomic_DNA"/>
</dbReference>
<dbReference type="PROSITE" id="PS50048">
    <property type="entry name" value="ZN2_CY6_FUNGAL_2"/>
    <property type="match status" value="1"/>
</dbReference>
<keyword evidence="2" id="KW-0479">Metal-binding</keyword>
<dbReference type="Gene3D" id="4.10.240.10">
    <property type="entry name" value="Zn(2)-C6 fungal-type DNA-binding domain"/>
    <property type="match status" value="1"/>
</dbReference>
<dbReference type="PANTHER" id="PTHR31001:SF40">
    <property type="entry name" value="ZN(II)2CYS6 TRANSCRIPTION FACTOR (EUROFUNG)"/>
    <property type="match status" value="1"/>
</dbReference>
<feature type="compositionally biased region" description="Low complexity" evidence="4">
    <location>
        <begin position="1"/>
        <end position="19"/>
    </location>
</feature>
<feature type="region of interest" description="Disordered" evidence="4">
    <location>
        <begin position="1"/>
        <end position="37"/>
    </location>
</feature>
<evidence type="ECO:0000259" key="5">
    <source>
        <dbReference type="PROSITE" id="PS50048"/>
    </source>
</evidence>
<dbReference type="SUPFAM" id="SSF57701">
    <property type="entry name" value="Zn2/Cys6 DNA-binding domain"/>
    <property type="match status" value="1"/>
</dbReference>
<evidence type="ECO:0000256" key="3">
    <source>
        <dbReference type="ARBA" id="ARBA00023242"/>
    </source>
</evidence>
<reference evidence="6" key="1">
    <citation type="journal article" date="2021" name="Nat. Commun.">
        <title>Genetic determinants of endophytism in the Arabidopsis root mycobiome.</title>
        <authorList>
            <person name="Mesny F."/>
            <person name="Miyauchi S."/>
            <person name="Thiergart T."/>
            <person name="Pickel B."/>
            <person name="Atanasova L."/>
            <person name="Karlsson M."/>
            <person name="Huettel B."/>
            <person name="Barry K.W."/>
            <person name="Haridas S."/>
            <person name="Chen C."/>
            <person name="Bauer D."/>
            <person name="Andreopoulos W."/>
            <person name="Pangilinan J."/>
            <person name="LaButti K."/>
            <person name="Riley R."/>
            <person name="Lipzen A."/>
            <person name="Clum A."/>
            <person name="Drula E."/>
            <person name="Henrissat B."/>
            <person name="Kohler A."/>
            <person name="Grigoriev I.V."/>
            <person name="Martin F.M."/>
            <person name="Hacquard S."/>
        </authorList>
    </citation>
    <scope>NUCLEOTIDE SEQUENCE</scope>
    <source>
        <strain evidence="6">MPI-CAGE-AT-0021</strain>
    </source>
</reference>
<feature type="compositionally biased region" description="Polar residues" evidence="4">
    <location>
        <begin position="106"/>
        <end position="115"/>
    </location>
</feature>
<gene>
    <name evidence="6" type="ORF">B0J13DRAFT_664879</name>
</gene>
<feature type="compositionally biased region" description="Polar residues" evidence="4">
    <location>
        <begin position="62"/>
        <end position="71"/>
    </location>
</feature>
<dbReference type="InterPro" id="IPR007219">
    <property type="entry name" value="XnlR_reg_dom"/>
</dbReference>